<dbReference type="SMART" id="SM00422">
    <property type="entry name" value="HTH_MERR"/>
    <property type="match status" value="1"/>
</dbReference>
<dbReference type="GO" id="GO:0003700">
    <property type="term" value="F:DNA-binding transcription factor activity"/>
    <property type="evidence" value="ECO:0007669"/>
    <property type="project" value="InterPro"/>
</dbReference>
<gene>
    <name evidence="4" type="ORF">GCM10017056_17940</name>
</gene>
<dbReference type="AlphaFoldDB" id="A0A8J3GWA7"/>
<organism evidence="4 5">
    <name type="scientific">Seohaeicola zhoushanensis</name>
    <dbReference type="NCBI Taxonomy" id="1569283"/>
    <lineage>
        <taxon>Bacteria</taxon>
        <taxon>Pseudomonadati</taxon>
        <taxon>Pseudomonadota</taxon>
        <taxon>Alphaproteobacteria</taxon>
        <taxon>Rhodobacterales</taxon>
        <taxon>Roseobacteraceae</taxon>
        <taxon>Seohaeicola</taxon>
    </lineage>
</organism>
<evidence type="ECO:0000313" key="4">
    <source>
        <dbReference type="EMBL" id="GHF46640.1"/>
    </source>
</evidence>
<evidence type="ECO:0000256" key="1">
    <source>
        <dbReference type="ARBA" id="ARBA00023125"/>
    </source>
</evidence>
<dbReference type="Pfam" id="PF13411">
    <property type="entry name" value="MerR_1"/>
    <property type="match status" value="1"/>
</dbReference>
<dbReference type="InterPro" id="IPR009061">
    <property type="entry name" value="DNA-bd_dom_put_sf"/>
</dbReference>
<dbReference type="SUPFAM" id="SSF46955">
    <property type="entry name" value="Putative DNA-binding domain"/>
    <property type="match status" value="1"/>
</dbReference>
<dbReference type="PANTHER" id="PTHR30204:SF15">
    <property type="entry name" value="BLL5018 PROTEIN"/>
    <property type="match status" value="1"/>
</dbReference>
<accession>A0A8J3GWA7</accession>
<reference evidence="4" key="1">
    <citation type="journal article" date="2014" name="Int. J. Syst. Evol. Microbiol.">
        <title>Complete genome sequence of Corynebacterium casei LMG S-19264T (=DSM 44701T), isolated from a smear-ripened cheese.</title>
        <authorList>
            <consortium name="US DOE Joint Genome Institute (JGI-PGF)"/>
            <person name="Walter F."/>
            <person name="Albersmeier A."/>
            <person name="Kalinowski J."/>
            <person name="Ruckert C."/>
        </authorList>
    </citation>
    <scope>NUCLEOTIDE SEQUENCE</scope>
    <source>
        <strain evidence="4">KCTC 42650</strain>
    </source>
</reference>
<dbReference type="EMBL" id="BNCJ01000003">
    <property type="protein sequence ID" value="GHF46640.1"/>
    <property type="molecule type" value="Genomic_DNA"/>
</dbReference>
<dbReference type="InterPro" id="IPR047057">
    <property type="entry name" value="MerR_fam"/>
</dbReference>
<dbReference type="PANTHER" id="PTHR30204">
    <property type="entry name" value="REDOX-CYCLING DRUG-SENSING TRANSCRIPTIONAL ACTIVATOR SOXR"/>
    <property type="match status" value="1"/>
</dbReference>
<protein>
    <submittedName>
        <fullName evidence="4">MerR family transcriptional regulator</fullName>
    </submittedName>
</protein>
<name>A0A8J3GWA7_9RHOB</name>
<evidence type="ECO:0000313" key="5">
    <source>
        <dbReference type="Proteomes" id="UP000626220"/>
    </source>
</evidence>
<feature type="domain" description="HTH merR-type" evidence="3">
    <location>
        <begin position="10"/>
        <end position="78"/>
    </location>
</feature>
<sequence length="243" mass="26088">MTKSPDAFRTISEVADWLGVPAHVLRFWESKFTQVKPVKRAGGRRYYRPADMLLLGGIKALLHNEGMTIKGVQKMLREQGIGSVSSKSQPLDSEIDVTIEATAEPEVVDTAITETRVVPFKTRDAGASAPGLPDEEHPEAAVEPEGTPQAESPAAKPESDSPRLPSFLHRVRPAAEEAEPARPRALVVDAPDPAPDSELTVAPGILGRLSTLNRLTDAQARDLAPVAQALRAWLDQSGGARAT</sequence>
<feature type="region of interest" description="Disordered" evidence="2">
    <location>
        <begin position="119"/>
        <end position="195"/>
    </location>
</feature>
<dbReference type="CDD" id="cd04765">
    <property type="entry name" value="HTH_MlrA-like_sg2"/>
    <property type="match status" value="1"/>
</dbReference>
<dbReference type="RefSeq" id="WP_189679722.1">
    <property type="nucleotide sequence ID" value="NZ_BNCJ01000003.1"/>
</dbReference>
<feature type="compositionally biased region" description="Basic and acidic residues" evidence="2">
    <location>
        <begin position="173"/>
        <end position="182"/>
    </location>
</feature>
<dbReference type="GO" id="GO:0003677">
    <property type="term" value="F:DNA binding"/>
    <property type="evidence" value="ECO:0007669"/>
    <property type="project" value="UniProtKB-KW"/>
</dbReference>
<dbReference type="PROSITE" id="PS50937">
    <property type="entry name" value="HTH_MERR_2"/>
    <property type="match status" value="1"/>
</dbReference>
<keyword evidence="1" id="KW-0238">DNA-binding</keyword>
<evidence type="ECO:0000256" key="2">
    <source>
        <dbReference type="SAM" id="MobiDB-lite"/>
    </source>
</evidence>
<dbReference type="Gene3D" id="1.10.1660.10">
    <property type="match status" value="1"/>
</dbReference>
<reference evidence="4" key="2">
    <citation type="submission" date="2020-09" db="EMBL/GenBank/DDBJ databases">
        <authorList>
            <person name="Sun Q."/>
            <person name="Kim S."/>
        </authorList>
    </citation>
    <scope>NUCLEOTIDE SEQUENCE</scope>
    <source>
        <strain evidence="4">KCTC 42650</strain>
    </source>
</reference>
<proteinExistence type="predicted"/>
<keyword evidence="5" id="KW-1185">Reference proteome</keyword>
<evidence type="ECO:0000259" key="3">
    <source>
        <dbReference type="PROSITE" id="PS50937"/>
    </source>
</evidence>
<dbReference type="InterPro" id="IPR000551">
    <property type="entry name" value="MerR-type_HTH_dom"/>
</dbReference>
<dbReference type="Proteomes" id="UP000626220">
    <property type="component" value="Unassembled WGS sequence"/>
</dbReference>
<comment type="caution">
    <text evidence="4">The sequence shown here is derived from an EMBL/GenBank/DDBJ whole genome shotgun (WGS) entry which is preliminary data.</text>
</comment>